<proteinExistence type="predicted"/>
<evidence type="ECO:0000313" key="2">
    <source>
        <dbReference type="Proteomes" id="UP000011770"/>
    </source>
</evidence>
<name>M3H4J5_9LEPT</name>
<gene>
    <name evidence="1" type="ORF">LEP1GSC188_1275</name>
</gene>
<organism evidence="1 2">
    <name type="scientific">Leptospira weilii serovar Topaz str. LT2116</name>
    <dbReference type="NCBI Taxonomy" id="1088540"/>
    <lineage>
        <taxon>Bacteria</taxon>
        <taxon>Pseudomonadati</taxon>
        <taxon>Spirochaetota</taxon>
        <taxon>Spirochaetia</taxon>
        <taxon>Leptospirales</taxon>
        <taxon>Leptospiraceae</taxon>
        <taxon>Leptospira</taxon>
    </lineage>
</organism>
<sequence length="44" mass="5150">MNAVNLFLKCENYNKSRFYEQILKIGPILLENSFSFSYAELTLS</sequence>
<dbReference type="AlphaFoldDB" id="M3H4J5"/>
<protein>
    <submittedName>
        <fullName evidence="1">Uncharacterized protein</fullName>
    </submittedName>
</protein>
<accession>M3H4J5</accession>
<reference evidence="1 2" key="1">
    <citation type="submission" date="2013-01" db="EMBL/GenBank/DDBJ databases">
        <authorList>
            <person name="Harkins D.M."/>
            <person name="Durkin A.S."/>
            <person name="Brinkac L.M."/>
            <person name="Haft D.H."/>
            <person name="Selengut J.D."/>
            <person name="Sanka R."/>
            <person name="DePew J."/>
            <person name="Purushe J."/>
            <person name="Tulsiani S.M."/>
            <person name="Graham G.C."/>
            <person name="Burns M.-A."/>
            <person name="Dohnt M.F."/>
            <person name="Smythe L.D."/>
            <person name="McKay D.B."/>
            <person name="Craig S.B."/>
            <person name="Vinetz J.M."/>
            <person name="Sutton G.G."/>
            <person name="Nierman W.C."/>
            <person name="Fouts D.E."/>
        </authorList>
    </citation>
    <scope>NUCLEOTIDE SEQUENCE [LARGE SCALE GENOMIC DNA]</scope>
    <source>
        <strain evidence="1 2">LT2116</strain>
    </source>
</reference>
<dbReference type="Proteomes" id="UP000011770">
    <property type="component" value="Unassembled WGS sequence"/>
</dbReference>
<comment type="caution">
    <text evidence="1">The sequence shown here is derived from an EMBL/GenBank/DDBJ whole genome shotgun (WGS) entry which is preliminary data.</text>
</comment>
<dbReference type="EMBL" id="AHOR02000012">
    <property type="protein sequence ID" value="EMF83700.1"/>
    <property type="molecule type" value="Genomic_DNA"/>
</dbReference>
<evidence type="ECO:0000313" key="1">
    <source>
        <dbReference type="EMBL" id="EMF83700.1"/>
    </source>
</evidence>